<dbReference type="PANTHER" id="PTHR12263:SF0">
    <property type="entry name" value="V-TYPE PROTON ATPASE SUBUNIT"/>
    <property type="match status" value="1"/>
</dbReference>
<evidence type="ECO:0000256" key="2">
    <source>
        <dbReference type="ARBA" id="ARBA00008328"/>
    </source>
</evidence>
<feature type="region of interest" description="Disordered" evidence="9">
    <location>
        <begin position="66"/>
        <end position="85"/>
    </location>
</feature>
<dbReference type="GO" id="GO:0000220">
    <property type="term" value="C:vacuolar proton-transporting V-type ATPase, V0 domain"/>
    <property type="evidence" value="ECO:0007669"/>
    <property type="project" value="TreeGrafter"/>
</dbReference>
<evidence type="ECO:0008006" key="13">
    <source>
        <dbReference type="Google" id="ProtNLM"/>
    </source>
</evidence>
<evidence type="ECO:0000256" key="4">
    <source>
        <dbReference type="ARBA" id="ARBA00022692"/>
    </source>
</evidence>
<dbReference type="PANTHER" id="PTHR12263">
    <property type="entry name" value="VACUOLAR ATP SYNTHASE SUBUNIT H"/>
    <property type="match status" value="1"/>
</dbReference>
<name>A0A3M7GAM3_HORWE</name>
<evidence type="ECO:0000256" key="1">
    <source>
        <dbReference type="ARBA" id="ARBA00004127"/>
    </source>
</evidence>
<comment type="caution">
    <text evidence="11">The sequence shown here is derived from an EMBL/GenBank/DDBJ whole genome shotgun (WGS) entry which is preliminary data.</text>
</comment>
<feature type="transmembrane region" description="Helical" evidence="10">
    <location>
        <begin position="37"/>
        <end position="57"/>
    </location>
</feature>
<evidence type="ECO:0000256" key="10">
    <source>
        <dbReference type="SAM" id="Phobius"/>
    </source>
</evidence>
<keyword evidence="6 10" id="KW-1133">Transmembrane helix</keyword>
<gene>
    <name evidence="11" type="ORF">D0864_04460</name>
</gene>
<evidence type="ECO:0000256" key="3">
    <source>
        <dbReference type="ARBA" id="ARBA00022448"/>
    </source>
</evidence>
<dbReference type="GO" id="GO:0012505">
    <property type="term" value="C:endomembrane system"/>
    <property type="evidence" value="ECO:0007669"/>
    <property type="project" value="UniProtKB-SubCell"/>
</dbReference>
<dbReference type="AlphaFoldDB" id="A0A3M7GAM3"/>
<evidence type="ECO:0000256" key="7">
    <source>
        <dbReference type="ARBA" id="ARBA00023065"/>
    </source>
</evidence>
<comment type="similarity">
    <text evidence="2">Belongs to the V-ATPase e1/e2 subunit family.</text>
</comment>
<keyword evidence="4 10" id="KW-0812">Transmembrane</keyword>
<dbReference type="VEuPathDB" id="FungiDB:BTJ68_11305"/>
<keyword evidence="3" id="KW-0813">Transport</keyword>
<dbReference type="GO" id="GO:0046961">
    <property type="term" value="F:proton-transporting ATPase activity, rotational mechanism"/>
    <property type="evidence" value="ECO:0007669"/>
    <property type="project" value="InterPro"/>
</dbReference>
<accession>A0A3M7GAM3</accession>
<evidence type="ECO:0000256" key="9">
    <source>
        <dbReference type="SAM" id="MobiDB-lite"/>
    </source>
</evidence>
<evidence type="ECO:0000313" key="12">
    <source>
        <dbReference type="Proteomes" id="UP000269539"/>
    </source>
</evidence>
<dbReference type="Proteomes" id="UP000269539">
    <property type="component" value="Unassembled WGS sequence"/>
</dbReference>
<dbReference type="EMBL" id="QWIO01000384">
    <property type="protein sequence ID" value="RMY98229.1"/>
    <property type="molecule type" value="Genomic_DNA"/>
</dbReference>
<keyword evidence="8 10" id="KW-0472">Membrane</keyword>
<dbReference type="InterPro" id="IPR008389">
    <property type="entry name" value="ATPase_V0-cplx_e1/e2_su"/>
</dbReference>
<keyword evidence="7" id="KW-0406">Ion transport</keyword>
<feature type="transmembrane region" description="Helical" evidence="10">
    <location>
        <begin position="7"/>
        <end position="25"/>
    </location>
</feature>
<protein>
    <recommendedName>
        <fullName evidence="13">V-type proton ATPase subunit e</fullName>
    </recommendedName>
</protein>
<organism evidence="11 12">
    <name type="scientific">Hortaea werneckii</name>
    <name type="common">Black yeast</name>
    <name type="synonym">Cladosporium werneckii</name>
    <dbReference type="NCBI Taxonomy" id="91943"/>
    <lineage>
        <taxon>Eukaryota</taxon>
        <taxon>Fungi</taxon>
        <taxon>Dikarya</taxon>
        <taxon>Ascomycota</taxon>
        <taxon>Pezizomycotina</taxon>
        <taxon>Dothideomycetes</taxon>
        <taxon>Dothideomycetidae</taxon>
        <taxon>Mycosphaerellales</taxon>
        <taxon>Teratosphaeriaceae</taxon>
        <taxon>Hortaea</taxon>
    </lineage>
</organism>
<sequence>MANGWSLIISIIFIAVFSVAAWFLSPKGDTQTVWRSTLILSAWSCWLMWGTYLPLLVQDRGSTVERDGTCSGPMGKRRRRHSSSDAEVVTGIGTSQLTMNTAITFLAQWHPLIVPERGDLRPEYNNGPVKSGRMF</sequence>
<reference evidence="11 12" key="1">
    <citation type="journal article" date="2018" name="BMC Genomics">
        <title>Genomic evidence for intraspecific hybridization in a clonal and extremely halotolerant yeast.</title>
        <authorList>
            <person name="Gostincar C."/>
            <person name="Stajich J.E."/>
            <person name="Zupancic J."/>
            <person name="Zalar P."/>
            <person name="Gunde-Cimerman N."/>
        </authorList>
    </citation>
    <scope>NUCLEOTIDE SEQUENCE [LARGE SCALE GENOMIC DNA]</scope>
    <source>
        <strain evidence="11 12">EXF-10513</strain>
    </source>
</reference>
<keyword evidence="5" id="KW-0375">Hydrogen ion transport</keyword>
<evidence type="ECO:0000256" key="5">
    <source>
        <dbReference type="ARBA" id="ARBA00022781"/>
    </source>
</evidence>
<evidence type="ECO:0000256" key="6">
    <source>
        <dbReference type="ARBA" id="ARBA00022989"/>
    </source>
</evidence>
<dbReference type="GO" id="GO:0007035">
    <property type="term" value="P:vacuolar acidification"/>
    <property type="evidence" value="ECO:0007669"/>
    <property type="project" value="TreeGrafter"/>
</dbReference>
<dbReference type="Pfam" id="PF05493">
    <property type="entry name" value="ATP_synt_H"/>
    <property type="match status" value="1"/>
</dbReference>
<evidence type="ECO:0000256" key="8">
    <source>
        <dbReference type="ARBA" id="ARBA00023136"/>
    </source>
</evidence>
<evidence type="ECO:0000313" key="11">
    <source>
        <dbReference type="EMBL" id="RMY98229.1"/>
    </source>
</evidence>
<comment type="subcellular location">
    <subcellularLocation>
        <location evidence="1">Endomembrane system</location>
        <topology evidence="1">Multi-pass membrane protein</topology>
    </subcellularLocation>
</comment>
<proteinExistence type="inferred from homology"/>